<dbReference type="Pfam" id="PF00132">
    <property type="entry name" value="Hexapep"/>
    <property type="match status" value="1"/>
</dbReference>
<dbReference type="EMBL" id="JARQAZ010000009">
    <property type="protein sequence ID" value="MDT2771481.1"/>
    <property type="molecule type" value="Genomic_DNA"/>
</dbReference>
<name>A0ABU3FK79_9ENTE</name>
<dbReference type="Gene3D" id="2.160.10.10">
    <property type="entry name" value="Hexapeptide repeat proteins"/>
    <property type="match status" value="1"/>
</dbReference>
<dbReference type="PANTHER" id="PTHR42811">
    <property type="entry name" value="SERINE ACETYLTRANSFERASE"/>
    <property type="match status" value="1"/>
</dbReference>
<dbReference type="RefSeq" id="WP_311816048.1">
    <property type="nucleotide sequence ID" value="NZ_JARQAZ010000009.1"/>
</dbReference>
<sequence>MAETKTSRLIQIGIKYKTRGGSIIPRLIQFILREYYSMEYIFDKENTIGKNVRFAHNGIGTVIGPTVKIGNNCKIYQNVTLGANRKIVNGIITNEGYLEIEDDVIIYAGAIIVGPVKIGRGSVVGANSVVTEDIPKNSIVHVVRSVVSLKND</sequence>
<proteinExistence type="predicted"/>
<evidence type="ECO:0000313" key="2">
    <source>
        <dbReference type="Proteomes" id="UP001269061"/>
    </source>
</evidence>
<dbReference type="Proteomes" id="UP001269061">
    <property type="component" value="Unassembled WGS sequence"/>
</dbReference>
<reference evidence="1 2" key="1">
    <citation type="submission" date="2023-03" db="EMBL/GenBank/DDBJ databases">
        <authorList>
            <person name="Shen W."/>
            <person name="Cai J."/>
        </authorList>
    </citation>
    <scope>NUCLEOTIDE SEQUENCE [LARGE SCALE GENOMIC DNA]</scope>
    <source>
        <strain evidence="1 2">Y59</strain>
    </source>
</reference>
<organism evidence="1 2">
    <name type="scientific">Enterococcus pseudoavium</name>
    <dbReference type="NCBI Taxonomy" id="44007"/>
    <lineage>
        <taxon>Bacteria</taxon>
        <taxon>Bacillati</taxon>
        <taxon>Bacillota</taxon>
        <taxon>Bacilli</taxon>
        <taxon>Lactobacillales</taxon>
        <taxon>Enterococcaceae</taxon>
        <taxon>Enterococcus</taxon>
    </lineage>
</organism>
<dbReference type="InterPro" id="IPR001451">
    <property type="entry name" value="Hexapep"/>
</dbReference>
<accession>A0ABU3FK79</accession>
<protein>
    <submittedName>
        <fullName evidence="1">DapH/DapD/GlmU-related protein</fullName>
    </submittedName>
</protein>
<gene>
    <name evidence="1" type="ORF">P7H46_11695</name>
</gene>
<keyword evidence="2" id="KW-1185">Reference proteome</keyword>
<evidence type="ECO:0000313" key="1">
    <source>
        <dbReference type="EMBL" id="MDT2771481.1"/>
    </source>
</evidence>
<dbReference type="SUPFAM" id="SSF51161">
    <property type="entry name" value="Trimeric LpxA-like enzymes"/>
    <property type="match status" value="1"/>
</dbReference>
<dbReference type="InterPro" id="IPR011004">
    <property type="entry name" value="Trimer_LpxA-like_sf"/>
</dbReference>
<comment type="caution">
    <text evidence="1">The sequence shown here is derived from an EMBL/GenBank/DDBJ whole genome shotgun (WGS) entry which is preliminary data.</text>
</comment>